<dbReference type="InterPro" id="IPR047650">
    <property type="entry name" value="Transpos_IS110"/>
</dbReference>
<dbReference type="PANTHER" id="PTHR33055:SF13">
    <property type="entry name" value="TRANSPOSASE"/>
    <property type="match status" value="1"/>
</dbReference>
<dbReference type="HOGENOM" id="CLU_1597886_0_0_7"/>
<protein>
    <recommendedName>
        <fullName evidence="1">Transposase IS110-like N-terminal domain-containing protein</fullName>
    </recommendedName>
</protein>
<evidence type="ECO:0000313" key="3">
    <source>
        <dbReference type="Proteomes" id="UP000019140"/>
    </source>
</evidence>
<dbReference type="GO" id="GO:0004803">
    <property type="term" value="F:transposase activity"/>
    <property type="evidence" value="ECO:0007669"/>
    <property type="project" value="InterPro"/>
</dbReference>
<dbReference type="EMBL" id="AZHX01003269">
    <property type="protein sequence ID" value="ETW91930.1"/>
    <property type="molecule type" value="Genomic_DNA"/>
</dbReference>
<dbReference type="InterPro" id="IPR002525">
    <property type="entry name" value="Transp_IS110-like_N"/>
</dbReference>
<dbReference type="Pfam" id="PF01548">
    <property type="entry name" value="DEDD_Tnp_IS110"/>
    <property type="match status" value="1"/>
</dbReference>
<feature type="non-terminal residue" evidence="2">
    <location>
        <position position="1"/>
    </location>
</feature>
<accession>W4L2N8</accession>
<feature type="domain" description="Transposase IS110-like N-terminal" evidence="1">
    <location>
        <begin position="9"/>
        <end position="153"/>
    </location>
</feature>
<proteinExistence type="predicted"/>
<dbReference type="Proteomes" id="UP000019140">
    <property type="component" value="Unassembled WGS sequence"/>
</dbReference>
<dbReference type="GO" id="GO:0003677">
    <property type="term" value="F:DNA binding"/>
    <property type="evidence" value="ECO:0007669"/>
    <property type="project" value="InterPro"/>
</dbReference>
<organism evidence="2 3">
    <name type="scientific">Candidatus Entotheonella gemina</name>
    <dbReference type="NCBI Taxonomy" id="1429439"/>
    <lineage>
        <taxon>Bacteria</taxon>
        <taxon>Pseudomonadati</taxon>
        <taxon>Nitrospinota/Tectimicrobiota group</taxon>
        <taxon>Candidatus Tectimicrobiota</taxon>
        <taxon>Candidatus Entotheonellia</taxon>
        <taxon>Candidatus Entotheonellales</taxon>
        <taxon>Candidatus Entotheonellaceae</taxon>
        <taxon>Candidatus Entotheonella</taxon>
    </lineage>
</organism>
<name>W4L2N8_9BACT</name>
<dbReference type="AlphaFoldDB" id="W4L2N8"/>
<feature type="non-terminal residue" evidence="2">
    <location>
        <position position="167"/>
    </location>
</feature>
<dbReference type="NCBIfam" id="NF033542">
    <property type="entry name" value="transpos_IS110"/>
    <property type="match status" value="1"/>
</dbReference>
<gene>
    <name evidence="2" type="ORF">ETSY2_55415</name>
</gene>
<keyword evidence="3" id="KW-1185">Reference proteome</keyword>
<evidence type="ECO:0000313" key="2">
    <source>
        <dbReference type="EMBL" id="ETW91930.1"/>
    </source>
</evidence>
<sequence length="167" mass="19029">LEQLNLNAAGIDVGSESHWVAVPPDRDEQPVQCFGAFTADLYALAEWLGECQIDTVVMESIGVYWIPLFEVLEERGFDVKLVDPHSVRQVPGRKTDVQDCQWLQELHTYGLLRGAFRPEDEVCVLRSYLRQRGMLVEMATRAVQHMQKALEQMNLKLTEVVSDITQI</sequence>
<dbReference type="GO" id="GO:0006313">
    <property type="term" value="P:DNA transposition"/>
    <property type="evidence" value="ECO:0007669"/>
    <property type="project" value="InterPro"/>
</dbReference>
<reference evidence="2 3" key="1">
    <citation type="journal article" date="2014" name="Nature">
        <title>An environmental bacterial taxon with a large and distinct metabolic repertoire.</title>
        <authorList>
            <person name="Wilson M.C."/>
            <person name="Mori T."/>
            <person name="Ruckert C."/>
            <person name="Uria A.R."/>
            <person name="Helf M.J."/>
            <person name="Takada K."/>
            <person name="Gernert C."/>
            <person name="Steffens U.A."/>
            <person name="Heycke N."/>
            <person name="Schmitt S."/>
            <person name="Rinke C."/>
            <person name="Helfrich E.J."/>
            <person name="Brachmann A.O."/>
            <person name="Gurgui C."/>
            <person name="Wakimoto T."/>
            <person name="Kracht M."/>
            <person name="Crusemann M."/>
            <person name="Hentschel U."/>
            <person name="Abe I."/>
            <person name="Matsunaga S."/>
            <person name="Kalinowski J."/>
            <person name="Takeyama H."/>
            <person name="Piel J."/>
        </authorList>
    </citation>
    <scope>NUCLEOTIDE SEQUENCE [LARGE SCALE GENOMIC DNA]</scope>
    <source>
        <strain evidence="3">TSY2</strain>
    </source>
</reference>
<dbReference type="PANTHER" id="PTHR33055">
    <property type="entry name" value="TRANSPOSASE FOR INSERTION SEQUENCE ELEMENT IS1111A"/>
    <property type="match status" value="1"/>
</dbReference>
<comment type="caution">
    <text evidence="2">The sequence shown here is derived from an EMBL/GenBank/DDBJ whole genome shotgun (WGS) entry which is preliminary data.</text>
</comment>
<evidence type="ECO:0000259" key="1">
    <source>
        <dbReference type="Pfam" id="PF01548"/>
    </source>
</evidence>